<protein>
    <submittedName>
        <fullName evidence="11">Protein containing TonB</fullName>
    </submittedName>
</protein>
<feature type="domain" description="TonB C-terminal" evidence="10">
    <location>
        <begin position="4"/>
        <end position="80"/>
    </location>
</feature>
<reference evidence="11" key="2">
    <citation type="journal article" date="2014" name="ISME J.">
        <title>Microbial stratification in low pH oxic and suboxic macroscopic growths along an acid mine drainage.</title>
        <authorList>
            <person name="Mendez-Garcia C."/>
            <person name="Mesa V."/>
            <person name="Sprenger R.R."/>
            <person name="Richter M."/>
            <person name="Diez M.S."/>
            <person name="Solano J."/>
            <person name="Bargiela R."/>
            <person name="Golyshina O.V."/>
            <person name="Manteca A."/>
            <person name="Ramos J.L."/>
            <person name="Gallego J.R."/>
            <person name="Llorente I."/>
            <person name="Martins Dos Santos V.A."/>
            <person name="Jensen O.N."/>
            <person name="Pelaez A.I."/>
            <person name="Sanchez J."/>
            <person name="Ferrer M."/>
        </authorList>
    </citation>
    <scope>NUCLEOTIDE SEQUENCE</scope>
</reference>
<dbReference type="EMBL" id="AUZX01005906">
    <property type="protein sequence ID" value="EQD66097.1"/>
    <property type="molecule type" value="Genomic_DNA"/>
</dbReference>
<gene>
    <name evidence="11" type="ORF">B1A_08258</name>
</gene>
<keyword evidence="7" id="KW-0653">Protein transport</keyword>
<evidence type="ECO:0000256" key="9">
    <source>
        <dbReference type="ARBA" id="ARBA00023136"/>
    </source>
</evidence>
<evidence type="ECO:0000256" key="5">
    <source>
        <dbReference type="ARBA" id="ARBA00022519"/>
    </source>
</evidence>
<dbReference type="GO" id="GO:0055085">
    <property type="term" value="P:transmembrane transport"/>
    <property type="evidence" value="ECO:0007669"/>
    <property type="project" value="InterPro"/>
</dbReference>
<dbReference type="Pfam" id="PF03544">
    <property type="entry name" value="TonB_C"/>
    <property type="match status" value="1"/>
</dbReference>
<dbReference type="PROSITE" id="PS52015">
    <property type="entry name" value="TONB_CTD"/>
    <property type="match status" value="1"/>
</dbReference>
<dbReference type="GO" id="GO:0031992">
    <property type="term" value="F:energy transducer activity"/>
    <property type="evidence" value="ECO:0007669"/>
    <property type="project" value="TreeGrafter"/>
</dbReference>
<dbReference type="SUPFAM" id="SSF74653">
    <property type="entry name" value="TolA/TonB C-terminal domain"/>
    <property type="match status" value="1"/>
</dbReference>
<keyword evidence="3" id="KW-0813">Transport</keyword>
<evidence type="ECO:0000256" key="1">
    <source>
        <dbReference type="ARBA" id="ARBA00004383"/>
    </source>
</evidence>
<dbReference type="PANTHER" id="PTHR33446:SF2">
    <property type="entry name" value="PROTEIN TONB"/>
    <property type="match status" value="1"/>
</dbReference>
<dbReference type="AlphaFoldDB" id="T1B894"/>
<evidence type="ECO:0000256" key="8">
    <source>
        <dbReference type="ARBA" id="ARBA00022989"/>
    </source>
</evidence>
<evidence type="ECO:0000259" key="10">
    <source>
        <dbReference type="PROSITE" id="PS52015"/>
    </source>
</evidence>
<evidence type="ECO:0000313" key="11">
    <source>
        <dbReference type="EMBL" id="EQD66097.1"/>
    </source>
</evidence>
<dbReference type="GO" id="GO:0098797">
    <property type="term" value="C:plasma membrane protein complex"/>
    <property type="evidence" value="ECO:0007669"/>
    <property type="project" value="TreeGrafter"/>
</dbReference>
<keyword evidence="5" id="KW-0997">Cell inner membrane</keyword>
<organism evidence="11">
    <name type="scientific">mine drainage metagenome</name>
    <dbReference type="NCBI Taxonomy" id="410659"/>
    <lineage>
        <taxon>unclassified sequences</taxon>
        <taxon>metagenomes</taxon>
        <taxon>ecological metagenomes</taxon>
    </lineage>
</organism>
<dbReference type="InterPro" id="IPR051045">
    <property type="entry name" value="TonB-dependent_transducer"/>
</dbReference>
<evidence type="ECO:0000256" key="7">
    <source>
        <dbReference type="ARBA" id="ARBA00022927"/>
    </source>
</evidence>
<evidence type="ECO:0000256" key="2">
    <source>
        <dbReference type="ARBA" id="ARBA00006555"/>
    </source>
</evidence>
<dbReference type="Gene3D" id="3.30.1150.10">
    <property type="match status" value="1"/>
</dbReference>
<dbReference type="GO" id="GO:0015031">
    <property type="term" value="P:protein transport"/>
    <property type="evidence" value="ECO:0007669"/>
    <property type="project" value="UniProtKB-KW"/>
</dbReference>
<keyword evidence="4" id="KW-1003">Cell membrane</keyword>
<comment type="similarity">
    <text evidence="2">Belongs to the TonB family.</text>
</comment>
<dbReference type="InterPro" id="IPR037682">
    <property type="entry name" value="TonB_C"/>
</dbReference>
<dbReference type="PANTHER" id="PTHR33446">
    <property type="entry name" value="PROTEIN TONB-RELATED"/>
    <property type="match status" value="1"/>
</dbReference>
<dbReference type="InterPro" id="IPR006260">
    <property type="entry name" value="TonB/TolA_C"/>
</dbReference>
<comment type="subcellular location">
    <subcellularLocation>
        <location evidence="1">Cell inner membrane</location>
        <topology evidence="1">Single-pass membrane protein</topology>
        <orientation evidence="1">Periplasmic side</orientation>
    </subcellularLocation>
</comment>
<comment type="caution">
    <text evidence="11">The sequence shown here is derived from an EMBL/GenBank/DDBJ whole genome shotgun (WGS) entry which is preliminary data.</text>
</comment>
<name>T1B894_9ZZZZ</name>
<dbReference type="NCBIfam" id="TIGR01352">
    <property type="entry name" value="tonB_Cterm"/>
    <property type="match status" value="1"/>
</dbReference>
<keyword evidence="8" id="KW-1133">Transmembrane helix</keyword>
<sequence>MDIAPSQDISYNDRQPPRYPISAVRQHQQGTVYLLVLVGPDGSVQDVKVDQSSGYRDLDRAAIEAARKWKFNPGSRDGKP</sequence>
<evidence type="ECO:0000256" key="4">
    <source>
        <dbReference type="ARBA" id="ARBA00022475"/>
    </source>
</evidence>
<keyword evidence="6" id="KW-0812">Transmembrane</keyword>
<evidence type="ECO:0000256" key="3">
    <source>
        <dbReference type="ARBA" id="ARBA00022448"/>
    </source>
</evidence>
<accession>T1B894</accession>
<reference evidence="11" key="1">
    <citation type="submission" date="2013-08" db="EMBL/GenBank/DDBJ databases">
        <authorList>
            <person name="Mendez C."/>
            <person name="Richter M."/>
            <person name="Ferrer M."/>
            <person name="Sanchez J."/>
        </authorList>
    </citation>
    <scope>NUCLEOTIDE SEQUENCE</scope>
</reference>
<keyword evidence="9" id="KW-0472">Membrane</keyword>
<feature type="non-terminal residue" evidence="11">
    <location>
        <position position="80"/>
    </location>
</feature>
<proteinExistence type="inferred from homology"/>
<evidence type="ECO:0000256" key="6">
    <source>
        <dbReference type="ARBA" id="ARBA00022692"/>
    </source>
</evidence>